<dbReference type="InterPro" id="IPR002347">
    <property type="entry name" value="SDR_fam"/>
</dbReference>
<sequence length="244" mass="26719">MATPNTWLIIGASRGIGLEFVRHNVSLGHRVIATARGSSSALDTIRQNAPDRVKVLTCDVSSSDGINEFIEQFVRSGEKKIDYAVINAGILEYPNRSLEMSFDHFAKHLHTNTVGPIIVAQKLLQLRDVAIGTVAFMSSDSGSTGNFLGFEDGFAAYSASKAALNQALRHMAEELKRKKSKTIILALHPGEVATDMGKIDISWDIDGGQIAAEDSVNGMVQVIQSKTIEHTGTFWTWENKNYPW</sequence>
<reference evidence="2" key="1">
    <citation type="submission" date="2020-06" db="EMBL/GenBank/DDBJ databases">
        <title>A chromosome-scale genome assembly of Talaromyces rugulosus W13939.</title>
        <authorList>
            <person name="Wang B."/>
            <person name="Guo L."/>
            <person name="Ye K."/>
            <person name="Wang L."/>
        </authorList>
    </citation>
    <scope>NUCLEOTIDE SEQUENCE [LARGE SCALE GENOMIC DNA]</scope>
    <source>
        <strain evidence="2">W13939</strain>
    </source>
</reference>
<dbReference type="GeneID" id="55989114"/>
<protein>
    <recommendedName>
        <fullName evidence="3">Short-chain dehydrogenase</fullName>
    </recommendedName>
</protein>
<organism evidence="1 2">
    <name type="scientific">Talaromyces rugulosus</name>
    <name type="common">Penicillium rugulosum</name>
    <dbReference type="NCBI Taxonomy" id="121627"/>
    <lineage>
        <taxon>Eukaryota</taxon>
        <taxon>Fungi</taxon>
        <taxon>Dikarya</taxon>
        <taxon>Ascomycota</taxon>
        <taxon>Pezizomycotina</taxon>
        <taxon>Eurotiomycetes</taxon>
        <taxon>Eurotiomycetidae</taxon>
        <taxon>Eurotiales</taxon>
        <taxon>Trichocomaceae</taxon>
        <taxon>Talaromyces</taxon>
        <taxon>Talaromyces sect. Islandici</taxon>
    </lineage>
</organism>
<dbReference type="GO" id="GO:0016616">
    <property type="term" value="F:oxidoreductase activity, acting on the CH-OH group of donors, NAD or NADP as acceptor"/>
    <property type="evidence" value="ECO:0007669"/>
    <property type="project" value="TreeGrafter"/>
</dbReference>
<dbReference type="Gene3D" id="3.40.50.720">
    <property type="entry name" value="NAD(P)-binding Rossmann-like Domain"/>
    <property type="match status" value="1"/>
</dbReference>
<name>A0A7H8QKT3_TALRU</name>
<dbReference type="SUPFAM" id="SSF51735">
    <property type="entry name" value="NAD(P)-binding Rossmann-fold domains"/>
    <property type="match status" value="1"/>
</dbReference>
<dbReference type="AlphaFoldDB" id="A0A7H8QKT3"/>
<dbReference type="KEGG" id="trg:TRUGW13939_01604"/>
<dbReference type="OrthoDB" id="9876299at2759"/>
<dbReference type="RefSeq" id="XP_035340696.1">
    <property type="nucleotide sequence ID" value="XM_035484803.1"/>
</dbReference>
<dbReference type="PRINTS" id="PR00081">
    <property type="entry name" value="GDHRDH"/>
</dbReference>
<accession>A0A7H8QKT3</accession>
<dbReference type="Proteomes" id="UP000509510">
    <property type="component" value="Chromosome I"/>
</dbReference>
<dbReference type="PANTHER" id="PTHR45458">
    <property type="entry name" value="SHORT-CHAIN DEHYDROGENASE/REDUCTASE SDR"/>
    <property type="match status" value="1"/>
</dbReference>
<evidence type="ECO:0000313" key="2">
    <source>
        <dbReference type="Proteomes" id="UP000509510"/>
    </source>
</evidence>
<dbReference type="PANTHER" id="PTHR45458:SF1">
    <property type="entry name" value="SHORT CHAIN DEHYDROGENASE"/>
    <property type="match status" value="1"/>
</dbReference>
<evidence type="ECO:0000313" key="1">
    <source>
        <dbReference type="EMBL" id="QKX54517.1"/>
    </source>
</evidence>
<dbReference type="InterPro" id="IPR052184">
    <property type="entry name" value="SDR_enzymes"/>
</dbReference>
<proteinExistence type="predicted"/>
<dbReference type="Pfam" id="PF00106">
    <property type="entry name" value="adh_short"/>
    <property type="match status" value="1"/>
</dbReference>
<evidence type="ECO:0008006" key="3">
    <source>
        <dbReference type="Google" id="ProtNLM"/>
    </source>
</evidence>
<gene>
    <name evidence="1" type="ORF">TRUGW13939_01604</name>
</gene>
<dbReference type="EMBL" id="CP055898">
    <property type="protein sequence ID" value="QKX54517.1"/>
    <property type="molecule type" value="Genomic_DNA"/>
</dbReference>
<dbReference type="InterPro" id="IPR036291">
    <property type="entry name" value="NAD(P)-bd_dom_sf"/>
</dbReference>
<keyword evidence="2" id="KW-1185">Reference proteome</keyword>